<name>A0AAU9S7U8_THLAR</name>
<keyword evidence="2" id="KW-0325">Glycoprotein</keyword>
<dbReference type="EMBL" id="OU466860">
    <property type="protein sequence ID" value="CAH2058151.1"/>
    <property type="molecule type" value="Genomic_DNA"/>
</dbReference>
<dbReference type="Pfam" id="PF07983">
    <property type="entry name" value="X8"/>
    <property type="match status" value="1"/>
</dbReference>
<keyword evidence="2" id="KW-0336">GPI-anchor</keyword>
<accession>A0AAU9S7U8</accession>
<dbReference type="PANTHER" id="PTHR31044">
    <property type="entry name" value="BETA-1,3 GLUCANASE"/>
    <property type="match status" value="1"/>
</dbReference>
<evidence type="ECO:0000313" key="7">
    <source>
        <dbReference type="Proteomes" id="UP000836841"/>
    </source>
</evidence>
<feature type="domain" description="X8" evidence="5">
    <location>
        <begin position="12"/>
        <end position="96"/>
    </location>
</feature>
<dbReference type="Gene3D" id="1.20.58.1040">
    <property type="match status" value="1"/>
</dbReference>
<dbReference type="InterPro" id="IPR012946">
    <property type="entry name" value="X8"/>
</dbReference>
<evidence type="ECO:0000256" key="2">
    <source>
        <dbReference type="ARBA" id="ARBA00022622"/>
    </source>
</evidence>
<dbReference type="GO" id="GO:0009506">
    <property type="term" value="C:plasmodesma"/>
    <property type="evidence" value="ECO:0007669"/>
    <property type="project" value="UniProtKB-ARBA"/>
</dbReference>
<sequence>MKINADAISDGYVCVADRYTTDNEKLLRIIDFICSKMDCTIIKPGGICYEPDTPLSHASFVMNRYYQAQGRHKEDCDFEGAGYLTDIDPSYGGCRY</sequence>
<organism evidence="6 7">
    <name type="scientific">Thlaspi arvense</name>
    <name type="common">Field penny-cress</name>
    <dbReference type="NCBI Taxonomy" id="13288"/>
    <lineage>
        <taxon>Eukaryota</taxon>
        <taxon>Viridiplantae</taxon>
        <taxon>Streptophyta</taxon>
        <taxon>Embryophyta</taxon>
        <taxon>Tracheophyta</taxon>
        <taxon>Spermatophyta</taxon>
        <taxon>Magnoliopsida</taxon>
        <taxon>eudicotyledons</taxon>
        <taxon>Gunneridae</taxon>
        <taxon>Pentapetalae</taxon>
        <taxon>rosids</taxon>
        <taxon>malvids</taxon>
        <taxon>Brassicales</taxon>
        <taxon>Brassicaceae</taxon>
        <taxon>Thlaspideae</taxon>
        <taxon>Thlaspi</taxon>
    </lineage>
</organism>
<dbReference type="GO" id="GO:0098552">
    <property type="term" value="C:side of membrane"/>
    <property type="evidence" value="ECO:0007669"/>
    <property type="project" value="UniProtKB-KW"/>
</dbReference>
<keyword evidence="7" id="KW-1185">Reference proteome</keyword>
<evidence type="ECO:0000256" key="1">
    <source>
        <dbReference type="ARBA" id="ARBA00004609"/>
    </source>
</evidence>
<evidence type="ECO:0000259" key="5">
    <source>
        <dbReference type="SMART" id="SM00768"/>
    </source>
</evidence>
<protein>
    <recommendedName>
        <fullName evidence="5">X8 domain-containing protein</fullName>
    </recommendedName>
</protein>
<proteinExistence type="predicted"/>
<gene>
    <name evidence="6" type="ORF">TAV2_LOCUS12778</name>
</gene>
<dbReference type="GO" id="GO:0005886">
    <property type="term" value="C:plasma membrane"/>
    <property type="evidence" value="ECO:0007669"/>
    <property type="project" value="UniProtKB-SubCell"/>
</dbReference>
<keyword evidence="2" id="KW-0472">Membrane</keyword>
<evidence type="ECO:0000256" key="4">
    <source>
        <dbReference type="ARBA" id="ARBA00023288"/>
    </source>
</evidence>
<dbReference type="Proteomes" id="UP000836841">
    <property type="component" value="Chromosome 4"/>
</dbReference>
<dbReference type="AlphaFoldDB" id="A0AAU9S7U8"/>
<keyword evidence="3" id="KW-0732">Signal</keyword>
<comment type="subcellular location">
    <subcellularLocation>
        <location evidence="1">Cell membrane</location>
        <topology evidence="1">Lipid-anchor</topology>
        <topology evidence="1">GPI-anchor</topology>
    </subcellularLocation>
</comment>
<dbReference type="SMART" id="SM00768">
    <property type="entry name" value="X8"/>
    <property type="match status" value="1"/>
</dbReference>
<keyword evidence="4" id="KW-0449">Lipoprotein</keyword>
<reference evidence="6 7" key="1">
    <citation type="submission" date="2022-03" db="EMBL/GenBank/DDBJ databases">
        <authorList>
            <person name="Nunn A."/>
            <person name="Chopra R."/>
            <person name="Nunn A."/>
            <person name="Contreras Garrido A."/>
        </authorList>
    </citation>
    <scope>NUCLEOTIDE SEQUENCE [LARGE SCALE GENOMIC DNA]</scope>
</reference>
<dbReference type="PANTHER" id="PTHR31044:SF111">
    <property type="entry name" value="CARBOHYDRATE-BINDING X8 DOMAIN SUPERFAMILY PROTEIN"/>
    <property type="match status" value="1"/>
</dbReference>
<evidence type="ECO:0000313" key="6">
    <source>
        <dbReference type="EMBL" id="CAH2058151.1"/>
    </source>
</evidence>
<evidence type="ECO:0000256" key="3">
    <source>
        <dbReference type="ARBA" id="ARBA00022729"/>
    </source>
</evidence>
<dbReference type="InterPro" id="IPR044788">
    <property type="entry name" value="X8_dom_prot"/>
</dbReference>